<dbReference type="InterPro" id="IPR011766">
    <property type="entry name" value="TPP_enzyme_TPP-bd"/>
</dbReference>
<dbReference type="InterPro" id="IPR000399">
    <property type="entry name" value="TPP-bd_CS"/>
</dbReference>
<dbReference type="GO" id="GO:0016829">
    <property type="term" value="F:lyase activity"/>
    <property type="evidence" value="ECO:0007669"/>
    <property type="project" value="UniProtKB-KW"/>
</dbReference>
<dbReference type="FunFam" id="3.40.50.970:FF:000007">
    <property type="entry name" value="Acetolactate synthase"/>
    <property type="match status" value="1"/>
</dbReference>
<dbReference type="Gene3D" id="3.40.50.970">
    <property type="match status" value="2"/>
</dbReference>
<dbReference type="CDD" id="cd02004">
    <property type="entry name" value="TPP_BZL_OCoD_HPCL"/>
    <property type="match status" value="1"/>
</dbReference>
<dbReference type="GO" id="GO:0000287">
    <property type="term" value="F:magnesium ion binding"/>
    <property type="evidence" value="ECO:0007669"/>
    <property type="project" value="InterPro"/>
</dbReference>
<evidence type="ECO:0000256" key="2">
    <source>
        <dbReference type="ARBA" id="ARBA00001964"/>
    </source>
</evidence>
<comment type="similarity">
    <text evidence="3 10">Belongs to the TPP enzyme family.</text>
</comment>
<keyword evidence="6 10" id="KW-0786">Thiamine pyrophosphate</keyword>
<evidence type="ECO:0000256" key="8">
    <source>
        <dbReference type="ARBA" id="ARBA00048738"/>
    </source>
</evidence>
<dbReference type="Pfam" id="PF02776">
    <property type="entry name" value="TPP_enzyme_N"/>
    <property type="match status" value="1"/>
</dbReference>
<dbReference type="InterPro" id="IPR012000">
    <property type="entry name" value="Thiamin_PyroP_enz_cen_dom"/>
</dbReference>
<dbReference type="Pfam" id="PF00205">
    <property type="entry name" value="TPP_enzyme_M"/>
    <property type="match status" value="1"/>
</dbReference>
<reference evidence="14" key="1">
    <citation type="submission" date="2023-03" db="EMBL/GenBank/DDBJ databases">
        <authorList>
            <person name="Steffen K."/>
            <person name="Cardenas P."/>
        </authorList>
    </citation>
    <scope>NUCLEOTIDE SEQUENCE</scope>
</reference>
<keyword evidence="14" id="KW-0456">Lyase</keyword>
<feature type="domain" description="Thiamine pyrophosphate enzyme N-terminal TPP-binding" evidence="13">
    <location>
        <begin position="5"/>
        <end position="119"/>
    </location>
</feature>
<dbReference type="Gene3D" id="3.40.50.1220">
    <property type="entry name" value="TPP-binding domain"/>
    <property type="match status" value="1"/>
</dbReference>
<dbReference type="PROSITE" id="PS00187">
    <property type="entry name" value="TPP_ENZYMES"/>
    <property type="match status" value="1"/>
</dbReference>
<protein>
    <recommendedName>
        <fullName evidence="4">2-hydroxyacyl-CoA lyase 2</fullName>
    </recommendedName>
    <alternativeName>
        <fullName evidence="7">IlvB-like protein</fullName>
    </alternativeName>
</protein>
<dbReference type="GO" id="GO:0003984">
    <property type="term" value="F:acetolactate synthase activity"/>
    <property type="evidence" value="ECO:0007669"/>
    <property type="project" value="TreeGrafter"/>
</dbReference>
<dbReference type="SUPFAM" id="SSF52467">
    <property type="entry name" value="DHS-like NAD/FAD-binding domain"/>
    <property type="match status" value="1"/>
</dbReference>
<comment type="cofactor">
    <cofactor evidence="2">
        <name>thiamine diphosphate</name>
        <dbReference type="ChEBI" id="CHEBI:58937"/>
    </cofactor>
</comment>
<sequence length="546" mass="59044">MAKVTGSYLIAKTLAEEGVEKLFYLMGGPDFDIVMGCQDFGIETIDFRHEQAAAFAAHAYARVTGKPGVCTAASGPGTLNLLTGVYAASIDCSPMVILGGASAVHEIGRESFQEVDQERIMEPIVKYWHRPTMAARYPEIVSTAYRQSMSGRPGPVYIDCGADVLYEEIEEDAAVKPTRAARKSVPAGDAAAISEAVDMLAESERPVIFSGGGVFFSGASPEMERLVDLTSTPFYTAPMSRGVVPEDHAVSFQGARSTALREADLVLVIGTRMNWMINYGQRFGTAKVVQIDIEASEIAHNRDVDLGIVGDAKSILGQMVAEIEERPEDFAGRLESPWISRLQEDNDRRAGQQDVLLNSDQTPIHPLRLCKEIRDFLDRDAILCVDGNEILHFGRQSLPTFVPGHRLNSGVTGTMGVGLPYGIGAQVAKPDTQVLVLHGDGSMGMNAMEIDTCVRFNLPVVTVISNNAGWTARAPDRRKPGREMGFTNYDGMARELGAYGEKVTDPDEIRPALERAFASGKPAVVNVIVEPTAAGVSRAWGGSRME</sequence>
<dbReference type="Proteomes" id="UP001174909">
    <property type="component" value="Unassembled WGS sequence"/>
</dbReference>
<dbReference type="InterPro" id="IPR029035">
    <property type="entry name" value="DHS-like_NAD/FAD-binding_dom"/>
</dbReference>
<evidence type="ECO:0000256" key="10">
    <source>
        <dbReference type="RuleBase" id="RU362132"/>
    </source>
</evidence>
<dbReference type="GO" id="GO:0030976">
    <property type="term" value="F:thiamine pyrophosphate binding"/>
    <property type="evidence" value="ECO:0007669"/>
    <property type="project" value="InterPro"/>
</dbReference>
<organism evidence="14 15">
    <name type="scientific">Geodia barretti</name>
    <name type="common">Barrett's horny sponge</name>
    <dbReference type="NCBI Taxonomy" id="519541"/>
    <lineage>
        <taxon>Eukaryota</taxon>
        <taxon>Metazoa</taxon>
        <taxon>Porifera</taxon>
        <taxon>Demospongiae</taxon>
        <taxon>Heteroscleromorpha</taxon>
        <taxon>Tetractinellida</taxon>
        <taxon>Astrophorina</taxon>
        <taxon>Geodiidae</taxon>
        <taxon>Geodia</taxon>
    </lineage>
</organism>
<evidence type="ECO:0000256" key="3">
    <source>
        <dbReference type="ARBA" id="ARBA00007812"/>
    </source>
</evidence>
<evidence type="ECO:0000256" key="6">
    <source>
        <dbReference type="ARBA" id="ARBA00023052"/>
    </source>
</evidence>
<dbReference type="CDD" id="cd07035">
    <property type="entry name" value="TPP_PYR_POX_like"/>
    <property type="match status" value="1"/>
</dbReference>
<comment type="catalytic activity">
    <reaction evidence="9">
        <text>(2R)-hydroxyhexadecanoyl-CoA = pentadecanal + formyl-CoA</text>
        <dbReference type="Rhea" id="RHEA:55212"/>
        <dbReference type="ChEBI" id="CHEBI:17302"/>
        <dbReference type="ChEBI" id="CHEBI:57376"/>
        <dbReference type="ChEBI" id="CHEBI:138654"/>
    </reaction>
    <physiologicalReaction direction="left-to-right" evidence="9">
        <dbReference type="Rhea" id="RHEA:55213"/>
    </physiologicalReaction>
</comment>
<evidence type="ECO:0000256" key="5">
    <source>
        <dbReference type="ARBA" id="ARBA00022723"/>
    </source>
</evidence>
<dbReference type="Pfam" id="PF02775">
    <property type="entry name" value="TPP_enzyme_C"/>
    <property type="match status" value="1"/>
</dbReference>
<accession>A0AA35RBT8</accession>
<comment type="cofactor">
    <cofactor evidence="1">
        <name>Mg(2+)</name>
        <dbReference type="ChEBI" id="CHEBI:18420"/>
    </cofactor>
</comment>
<feature type="domain" description="Thiamine pyrophosphate enzyme central" evidence="11">
    <location>
        <begin position="193"/>
        <end position="318"/>
    </location>
</feature>
<keyword evidence="5" id="KW-0479">Metal-binding</keyword>
<proteinExistence type="inferred from homology"/>
<feature type="domain" description="Thiamine pyrophosphate enzyme TPP-binding" evidence="12">
    <location>
        <begin position="400"/>
        <end position="527"/>
    </location>
</feature>
<evidence type="ECO:0000313" key="14">
    <source>
        <dbReference type="EMBL" id="CAI8007506.1"/>
    </source>
</evidence>
<dbReference type="GO" id="GO:0050660">
    <property type="term" value="F:flavin adenine dinucleotide binding"/>
    <property type="evidence" value="ECO:0007669"/>
    <property type="project" value="TreeGrafter"/>
</dbReference>
<evidence type="ECO:0000259" key="11">
    <source>
        <dbReference type="Pfam" id="PF00205"/>
    </source>
</evidence>
<dbReference type="InterPro" id="IPR045229">
    <property type="entry name" value="TPP_enz"/>
</dbReference>
<evidence type="ECO:0000313" key="15">
    <source>
        <dbReference type="Proteomes" id="UP001174909"/>
    </source>
</evidence>
<dbReference type="GO" id="GO:0009097">
    <property type="term" value="P:isoleucine biosynthetic process"/>
    <property type="evidence" value="ECO:0007669"/>
    <property type="project" value="TreeGrafter"/>
</dbReference>
<dbReference type="InterPro" id="IPR029061">
    <property type="entry name" value="THDP-binding"/>
</dbReference>
<dbReference type="InterPro" id="IPR012001">
    <property type="entry name" value="Thiamin_PyroP_enz_TPP-bd_dom"/>
</dbReference>
<evidence type="ECO:0000256" key="4">
    <source>
        <dbReference type="ARBA" id="ARBA00018936"/>
    </source>
</evidence>
<name>A0AA35RBT8_GEOBA</name>
<dbReference type="SUPFAM" id="SSF52518">
    <property type="entry name" value="Thiamin diphosphate-binding fold (THDP-binding)"/>
    <property type="match status" value="2"/>
</dbReference>
<dbReference type="GO" id="GO:0005948">
    <property type="term" value="C:acetolactate synthase complex"/>
    <property type="evidence" value="ECO:0007669"/>
    <property type="project" value="TreeGrafter"/>
</dbReference>
<comment type="catalytic activity">
    <reaction evidence="8">
        <text>2-hydroxyoctadecanoyl-CoA = heptadecanal + formyl-CoA</text>
        <dbReference type="Rhea" id="RHEA:55196"/>
        <dbReference type="ChEBI" id="CHEBI:57376"/>
        <dbReference type="ChEBI" id="CHEBI:74116"/>
        <dbReference type="ChEBI" id="CHEBI:138631"/>
    </reaction>
    <physiologicalReaction direction="left-to-right" evidence="8">
        <dbReference type="Rhea" id="RHEA:55197"/>
    </physiologicalReaction>
</comment>
<evidence type="ECO:0000259" key="13">
    <source>
        <dbReference type="Pfam" id="PF02776"/>
    </source>
</evidence>
<keyword evidence="15" id="KW-1185">Reference proteome</keyword>
<dbReference type="EMBL" id="CASHTH010000782">
    <property type="protein sequence ID" value="CAI8007506.1"/>
    <property type="molecule type" value="Genomic_DNA"/>
</dbReference>
<evidence type="ECO:0000256" key="9">
    <source>
        <dbReference type="ARBA" id="ARBA00048767"/>
    </source>
</evidence>
<dbReference type="AlphaFoldDB" id="A0AA35RBT8"/>
<dbReference type="PANTHER" id="PTHR18968:SF166">
    <property type="entry name" value="2-HYDROXYACYL-COA LYASE 2"/>
    <property type="match status" value="1"/>
</dbReference>
<evidence type="ECO:0000259" key="12">
    <source>
        <dbReference type="Pfam" id="PF02775"/>
    </source>
</evidence>
<evidence type="ECO:0000256" key="7">
    <source>
        <dbReference type="ARBA" id="ARBA00030510"/>
    </source>
</evidence>
<evidence type="ECO:0000256" key="1">
    <source>
        <dbReference type="ARBA" id="ARBA00001946"/>
    </source>
</evidence>
<gene>
    <name evidence="14" type="ORF">GBAR_LOCUS5232</name>
</gene>
<dbReference type="PANTHER" id="PTHR18968">
    <property type="entry name" value="THIAMINE PYROPHOSPHATE ENZYMES"/>
    <property type="match status" value="1"/>
</dbReference>
<comment type="caution">
    <text evidence="14">The sequence shown here is derived from an EMBL/GenBank/DDBJ whole genome shotgun (WGS) entry which is preliminary data.</text>
</comment>
<dbReference type="GO" id="GO:0009099">
    <property type="term" value="P:L-valine biosynthetic process"/>
    <property type="evidence" value="ECO:0007669"/>
    <property type="project" value="TreeGrafter"/>
</dbReference>